<dbReference type="Pfam" id="PF12869">
    <property type="entry name" value="tRNA_anti-like"/>
    <property type="match status" value="1"/>
</dbReference>
<dbReference type="OrthoDB" id="673558at2"/>
<dbReference type="RefSeq" id="WP_081170322.1">
    <property type="nucleotide sequence ID" value="NZ_LWBP01000235.1"/>
</dbReference>
<comment type="caution">
    <text evidence="1">The sequence shown here is derived from an EMBL/GenBank/DDBJ whole genome shotgun (WGS) entry which is preliminary data.</text>
</comment>
<evidence type="ECO:0000313" key="2">
    <source>
        <dbReference type="Proteomes" id="UP000192276"/>
    </source>
</evidence>
<gene>
    <name evidence="1" type="ORF">A4R26_31470</name>
</gene>
<dbReference type="EMBL" id="LWBP01000235">
    <property type="protein sequence ID" value="OQP47973.1"/>
    <property type="molecule type" value="Genomic_DNA"/>
</dbReference>
<reference evidence="2" key="1">
    <citation type="submission" date="2016-04" db="EMBL/GenBank/DDBJ databases">
        <authorList>
            <person name="Chen L."/>
            <person name="Zhuang W."/>
            <person name="Wang G."/>
        </authorList>
    </citation>
    <scope>NUCLEOTIDE SEQUENCE [LARGE SCALE GENOMIC DNA]</scope>
    <source>
        <strain evidence="2">208</strain>
    </source>
</reference>
<sequence>MRNIVFTLGCAFVAFLAYALIYCYNKPARNLSAETGIPVTASELYARFTSDHLQANEVYLNKVLQVSGQVLTVKYTPYGEPVVILNTGDPLCGVACSLSKLSPAAKPVKPGEKIIIKGICTGYVNHVELSYSQLAN</sequence>
<evidence type="ECO:0000313" key="1">
    <source>
        <dbReference type="EMBL" id="OQP47973.1"/>
    </source>
</evidence>
<dbReference type="InterPro" id="IPR024422">
    <property type="entry name" value="Protein_unknown_function_OB"/>
</dbReference>
<dbReference type="AlphaFoldDB" id="A0A1V9EP87"/>
<keyword evidence="2" id="KW-1185">Reference proteome</keyword>
<accession>A0A1V9EP87</accession>
<organism evidence="1 2">
    <name type="scientific">Niastella populi</name>
    <dbReference type="NCBI Taxonomy" id="550983"/>
    <lineage>
        <taxon>Bacteria</taxon>
        <taxon>Pseudomonadati</taxon>
        <taxon>Bacteroidota</taxon>
        <taxon>Chitinophagia</taxon>
        <taxon>Chitinophagales</taxon>
        <taxon>Chitinophagaceae</taxon>
        <taxon>Niastella</taxon>
    </lineage>
</organism>
<proteinExistence type="predicted"/>
<dbReference type="Proteomes" id="UP000192276">
    <property type="component" value="Unassembled WGS sequence"/>
</dbReference>
<name>A0A1V9EP87_9BACT</name>
<protein>
    <submittedName>
        <fullName evidence="1">Uncharacterized protein</fullName>
    </submittedName>
</protein>